<protein>
    <submittedName>
        <fullName evidence="1">Uncharacterized protein</fullName>
    </submittedName>
</protein>
<proteinExistence type="predicted"/>
<dbReference type="Proteomes" id="UP000245119">
    <property type="component" value="Linkage Group LG14"/>
</dbReference>
<accession>A0A2T7NBI2</accession>
<organism evidence="1 2">
    <name type="scientific">Pomacea canaliculata</name>
    <name type="common">Golden apple snail</name>
    <dbReference type="NCBI Taxonomy" id="400727"/>
    <lineage>
        <taxon>Eukaryota</taxon>
        <taxon>Metazoa</taxon>
        <taxon>Spiralia</taxon>
        <taxon>Lophotrochozoa</taxon>
        <taxon>Mollusca</taxon>
        <taxon>Gastropoda</taxon>
        <taxon>Caenogastropoda</taxon>
        <taxon>Architaenioglossa</taxon>
        <taxon>Ampullarioidea</taxon>
        <taxon>Ampullariidae</taxon>
        <taxon>Pomacea</taxon>
    </lineage>
</organism>
<name>A0A2T7NBI2_POMCA</name>
<comment type="caution">
    <text evidence="1">The sequence shown here is derived from an EMBL/GenBank/DDBJ whole genome shotgun (WGS) entry which is preliminary data.</text>
</comment>
<keyword evidence="2" id="KW-1185">Reference proteome</keyword>
<sequence>MADYGSSMLSSVTCTSPICPLSLSAFWLTDKLKRIEEQGTLPYATTTQEKSGLDVLLMVLKQKEGTLTNVNNGETVSDSKRQKTRKIQKSAPVHNNDVFSTMFGPKRRQAKPLPVVPAERQTCSIAEMKRILDMKRELQISILNVSFEGVVFYNQWSADACSL</sequence>
<dbReference type="EMBL" id="PZQS01000014">
    <property type="protein sequence ID" value="PVD18536.1"/>
    <property type="molecule type" value="Genomic_DNA"/>
</dbReference>
<gene>
    <name evidence="1" type="ORF">C0Q70_21085</name>
</gene>
<reference evidence="1 2" key="1">
    <citation type="submission" date="2018-04" db="EMBL/GenBank/DDBJ databases">
        <title>The genome of golden apple snail Pomacea canaliculata provides insight into stress tolerance and invasive adaptation.</title>
        <authorList>
            <person name="Liu C."/>
            <person name="Liu B."/>
            <person name="Ren Y."/>
            <person name="Zhang Y."/>
            <person name="Wang H."/>
            <person name="Li S."/>
            <person name="Jiang F."/>
            <person name="Yin L."/>
            <person name="Zhang G."/>
            <person name="Qian W."/>
            <person name="Fan W."/>
        </authorList>
    </citation>
    <scope>NUCLEOTIDE SEQUENCE [LARGE SCALE GENOMIC DNA]</scope>
    <source>
        <strain evidence="1">SZHN2017</strain>
        <tissue evidence="1">Muscle</tissue>
    </source>
</reference>
<dbReference type="AlphaFoldDB" id="A0A2T7NBI2"/>
<evidence type="ECO:0000313" key="2">
    <source>
        <dbReference type="Proteomes" id="UP000245119"/>
    </source>
</evidence>
<evidence type="ECO:0000313" key="1">
    <source>
        <dbReference type="EMBL" id="PVD18536.1"/>
    </source>
</evidence>